<keyword evidence="2" id="KW-1185">Reference proteome</keyword>
<gene>
    <name evidence="1" type="ORF">H5410_007145</name>
</gene>
<evidence type="ECO:0008006" key="3">
    <source>
        <dbReference type="Google" id="ProtNLM"/>
    </source>
</evidence>
<comment type="caution">
    <text evidence="1">The sequence shown here is derived from an EMBL/GenBank/DDBJ whole genome shotgun (WGS) entry which is preliminary data.</text>
</comment>
<name>A0A9J6ADB0_SOLCO</name>
<reference evidence="1 2" key="1">
    <citation type="submission" date="2020-09" db="EMBL/GenBank/DDBJ databases">
        <title>De no assembly of potato wild relative species, Solanum commersonii.</title>
        <authorList>
            <person name="Cho K."/>
        </authorList>
    </citation>
    <scope>NUCLEOTIDE SEQUENCE [LARGE SCALE GENOMIC DNA]</scope>
    <source>
        <strain evidence="1">LZ3.2</strain>
        <tissue evidence="1">Leaf</tissue>
    </source>
</reference>
<dbReference type="EMBL" id="JACXVP010000002">
    <property type="protein sequence ID" value="KAG5621927.1"/>
    <property type="molecule type" value="Genomic_DNA"/>
</dbReference>
<protein>
    <recommendedName>
        <fullName evidence="3">RNase H type-1 domain-containing protein</fullName>
    </recommendedName>
</protein>
<sequence length="87" mass="10164">MTNNLLPDSLIGKKIIDGIWEIPWAIVVDIRRIQGMVREHTEEVLHAQIHREGNMLADFLTEPYLHCSAFLSSRIKKQRVRRGLFKL</sequence>
<accession>A0A9J6ADB0</accession>
<organism evidence="1 2">
    <name type="scientific">Solanum commersonii</name>
    <name type="common">Commerson's wild potato</name>
    <name type="synonym">Commerson's nightshade</name>
    <dbReference type="NCBI Taxonomy" id="4109"/>
    <lineage>
        <taxon>Eukaryota</taxon>
        <taxon>Viridiplantae</taxon>
        <taxon>Streptophyta</taxon>
        <taxon>Embryophyta</taxon>
        <taxon>Tracheophyta</taxon>
        <taxon>Spermatophyta</taxon>
        <taxon>Magnoliopsida</taxon>
        <taxon>eudicotyledons</taxon>
        <taxon>Gunneridae</taxon>
        <taxon>Pentapetalae</taxon>
        <taxon>asterids</taxon>
        <taxon>lamiids</taxon>
        <taxon>Solanales</taxon>
        <taxon>Solanaceae</taxon>
        <taxon>Solanoideae</taxon>
        <taxon>Solaneae</taxon>
        <taxon>Solanum</taxon>
    </lineage>
</organism>
<dbReference type="Proteomes" id="UP000824120">
    <property type="component" value="Chromosome 2"/>
</dbReference>
<dbReference type="AlphaFoldDB" id="A0A9J6ADB0"/>
<evidence type="ECO:0000313" key="2">
    <source>
        <dbReference type="Proteomes" id="UP000824120"/>
    </source>
</evidence>
<proteinExistence type="predicted"/>
<evidence type="ECO:0000313" key="1">
    <source>
        <dbReference type="EMBL" id="KAG5621927.1"/>
    </source>
</evidence>